<evidence type="ECO:0008006" key="5">
    <source>
        <dbReference type="Google" id="ProtNLM"/>
    </source>
</evidence>
<feature type="chain" id="PRO_5039076215" description="Secreted protein" evidence="2">
    <location>
        <begin position="20"/>
        <end position="179"/>
    </location>
</feature>
<dbReference type="AlphaFoldDB" id="A0A1H1I1C2"/>
<name>A0A1H1I1C2_9ACTN</name>
<accession>A0A1H1I1C2</accession>
<dbReference type="EMBL" id="FNKK01000002">
    <property type="protein sequence ID" value="SDR31494.1"/>
    <property type="molecule type" value="Genomic_DNA"/>
</dbReference>
<dbReference type="STRING" id="35622.SAMN04489764_5066"/>
<feature type="compositionally biased region" description="Basic and acidic residues" evidence="1">
    <location>
        <begin position="143"/>
        <end position="158"/>
    </location>
</feature>
<reference evidence="3 4" key="1">
    <citation type="submission" date="2016-10" db="EMBL/GenBank/DDBJ databases">
        <authorList>
            <person name="de Groot N.N."/>
        </authorList>
    </citation>
    <scope>NUCLEOTIDE SEQUENCE [LARGE SCALE GENOMIC DNA]</scope>
    <source>
        <strain evidence="3 4">DSM 43794</strain>
    </source>
</reference>
<evidence type="ECO:0000313" key="3">
    <source>
        <dbReference type="EMBL" id="SDR31494.1"/>
    </source>
</evidence>
<feature type="region of interest" description="Disordered" evidence="1">
    <location>
        <begin position="126"/>
        <end position="179"/>
    </location>
</feature>
<organism evidence="3 4">
    <name type="scientific">Thermostaphylospora chromogena</name>
    <dbReference type="NCBI Taxonomy" id="35622"/>
    <lineage>
        <taxon>Bacteria</taxon>
        <taxon>Bacillati</taxon>
        <taxon>Actinomycetota</taxon>
        <taxon>Actinomycetes</taxon>
        <taxon>Streptosporangiales</taxon>
        <taxon>Thermomonosporaceae</taxon>
        <taxon>Thermostaphylospora</taxon>
    </lineage>
</organism>
<evidence type="ECO:0000313" key="4">
    <source>
        <dbReference type="Proteomes" id="UP000217103"/>
    </source>
</evidence>
<evidence type="ECO:0000256" key="2">
    <source>
        <dbReference type="SAM" id="SignalP"/>
    </source>
</evidence>
<sequence>MIVRRAVLLAGVLPVIALAGCGEAPAGPGVASLAGETDSGQASPTASPDSLKFAQCMREHGVDVSDPDAEGRVMIRSMSGDEAEVEAAHEACGKYMETRLGKGPDDPELQDKMLKYVQCMREHGVDMPDPDFSGGKAIISRPRNVDPEVEEKAMKACKDILPGGGPKNAKREKRSESRG</sequence>
<dbReference type="Proteomes" id="UP000217103">
    <property type="component" value="Unassembled WGS sequence"/>
</dbReference>
<evidence type="ECO:0000256" key="1">
    <source>
        <dbReference type="SAM" id="MobiDB-lite"/>
    </source>
</evidence>
<feature type="signal peptide" evidence="2">
    <location>
        <begin position="1"/>
        <end position="19"/>
    </location>
</feature>
<gene>
    <name evidence="3" type="ORF">SAMN04489764_5066</name>
</gene>
<proteinExistence type="predicted"/>
<keyword evidence="4" id="KW-1185">Reference proteome</keyword>
<keyword evidence="2" id="KW-0732">Signal</keyword>
<dbReference type="PROSITE" id="PS51257">
    <property type="entry name" value="PROKAR_LIPOPROTEIN"/>
    <property type="match status" value="1"/>
</dbReference>
<protein>
    <recommendedName>
        <fullName evidence="5">Secreted protein</fullName>
    </recommendedName>
</protein>